<dbReference type="SUPFAM" id="SSF56204">
    <property type="entry name" value="Hect, E3 ligase catalytic domain"/>
    <property type="match status" value="1"/>
</dbReference>
<dbReference type="InterPro" id="IPR029071">
    <property type="entry name" value="Ubiquitin-like_domsf"/>
</dbReference>
<sequence length="889" mass="100029">MSVLPTVSLSAVIARLRQRLDHHLLPSKRKLDDYGLESDDNSISDDAARHLVSMLAPDPFSSSSSAAPFPPLADAASRVFPSSSSSSSPSPSPSSTLHFFVRAMSKTLVIHASPFDTVDSVIDQIRTITGITTWEQRLIYAGRQLPGDCTLAQCSLVNDCCLHLTGRLRSTRFPRAWQVVNDLVASVSWLIESGYTDRLRAMRENSNIDGLVKEFLIMVLAKAAGESDDGTWGHLQVFLLAGAPMVLVKLYLSAVRGYRAVAERAIRLFLSSNSEFLPKSVQVRCAPIVLEFCKLLAGTVGKKDQLYLSCRSAYSMLLEAPDWRCVSQLKSVVSVIVELFPFVSEMAGTVMEGLSSESMMVATADLNEFTKFSCALRGAIQDWMGETGPIPKLLYNGQHPRHEDWIGSLHDIYAELLMEADQCLKKVECFLEKKGSVHSEARWAGWSHILAILTELNCFSKIYEGAGESLHSVLVARRCPLNALIRRAKRSENLRWLLKLKDVTDFEARQNLVLMMFPDGKDDYDELHEMLIDRSQLLAESFEYIGQAEASALHGRLFMEFKHEVATGPGVLREWFCLVCQAIFSPQNVLFLSCANDRRRVFPNPASAVDPLHLKYFGFCGRVIALALLHRVQVGVVFDRVFFLQLAGKGLTLEDIQNADPCLYMSCKKILEMDAELLDSDVLGLTFIREYEELGTHRVVELCPGGKEIAVNSQNKEEYINLLIEHCFVTSISEQISHFAQGFSDILANSNQQKFFFQSLDLEDFDRMLGGSDSVISMREWKAHTEYNGYKARDRQICWFWKIVEGMPAEQQRVLLFFWTSVKYLPVDGFGGLGSKLYIYKASESQDRLPTSHTCFYRLCLPVYNSISIMRSRLHMITQEHISCTFGIW</sequence>
<dbReference type="SUPFAM" id="SSF54236">
    <property type="entry name" value="Ubiquitin-like"/>
    <property type="match status" value="1"/>
</dbReference>
<feature type="active site" description="Glycyl thioester intermediate" evidence="6">
    <location>
        <position position="855"/>
    </location>
</feature>
<feature type="domain" description="HECT" evidence="8">
    <location>
        <begin position="549"/>
        <end position="889"/>
    </location>
</feature>
<evidence type="ECO:0000256" key="4">
    <source>
        <dbReference type="ARBA" id="ARBA00022679"/>
    </source>
</evidence>
<dbReference type="Gene3D" id="3.10.20.90">
    <property type="entry name" value="Phosphatidylinositol 3-kinase Catalytic Subunit, Chain A, domain 1"/>
    <property type="match status" value="1"/>
</dbReference>
<dbReference type="PRINTS" id="PR00348">
    <property type="entry name" value="UBIQUITIN"/>
</dbReference>
<dbReference type="GO" id="GO:0000209">
    <property type="term" value="P:protein polyubiquitination"/>
    <property type="evidence" value="ECO:0007669"/>
    <property type="project" value="TreeGrafter"/>
</dbReference>
<dbReference type="InterPro" id="IPR050409">
    <property type="entry name" value="E3_ubiq-protein_ligase"/>
</dbReference>
<dbReference type="FunFam" id="3.30.2410.10:FF:000020">
    <property type="entry name" value="E3 ubiquitin-protein ligase UPL5"/>
    <property type="match status" value="1"/>
</dbReference>
<dbReference type="SMART" id="SM00119">
    <property type="entry name" value="HECTc"/>
    <property type="match status" value="1"/>
</dbReference>
<dbReference type="GeneID" id="103719049"/>
<dbReference type="Gene3D" id="3.90.1750.10">
    <property type="entry name" value="Hect, E3 ligase catalytic domains"/>
    <property type="match status" value="1"/>
</dbReference>
<dbReference type="InterPro" id="IPR000569">
    <property type="entry name" value="HECT_dom"/>
</dbReference>
<dbReference type="OrthoDB" id="8068875at2759"/>
<dbReference type="GO" id="GO:0005737">
    <property type="term" value="C:cytoplasm"/>
    <property type="evidence" value="ECO:0007669"/>
    <property type="project" value="TreeGrafter"/>
</dbReference>
<dbReference type="InterPro" id="IPR019956">
    <property type="entry name" value="Ubiquitin_dom"/>
</dbReference>
<evidence type="ECO:0000313" key="9">
    <source>
        <dbReference type="Proteomes" id="UP000228380"/>
    </source>
</evidence>
<dbReference type="InterPro" id="IPR000626">
    <property type="entry name" value="Ubiquitin-like_dom"/>
</dbReference>
<accession>A0A8B8ZP82</accession>
<dbReference type="PANTHER" id="PTHR11254">
    <property type="entry name" value="HECT DOMAIN UBIQUITIN-PROTEIN LIGASE"/>
    <property type="match status" value="1"/>
</dbReference>
<dbReference type="InterPro" id="IPR035983">
    <property type="entry name" value="Hect_E3_ubiquitin_ligase"/>
</dbReference>
<organism evidence="9 10">
    <name type="scientific">Phoenix dactylifera</name>
    <name type="common">Date palm</name>
    <dbReference type="NCBI Taxonomy" id="42345"/>
    <lineage>
        <taxon>Eukaryota</taxon>
        <taxon>Viridiplantae</taxon>
        <taxon>Streptophyta</taxon>
        <taxon>Embryophyta</taxon>
        <taxon>Tracheophyta</taxon>
        <taxon>Spermatophyta</taxon>
        <taxon>Magnoliopsida</taxon>
        <taxon>Liliopsida</taxon>
        <taxon>Arecaceae</taxon>
        <taxon>Coryphoideae</taxon>
        <taxon>Phoeniceae</taxon>
        <taxon>Phoenix</taxon>
    </lineage>
</organism>
<comment type="pathway">
    <text evidence="2">Protein modification; protein ubiquitination.</text>
</comment>
<dbReference type="PANTHER" id="PTHR11254:SF424">
    <property type="entry name" value="E3 UBIQUITIN-PROTEIN LIGASE UPL5"/>
    <property type="match status" value="1"/>
</dbReference>
<evidence type="ECO:0000256" key="3">
    <source>
        <dbReference type="ARBA" id="ARBA00012485"/>
    </source>
</evidence>
<evidence type="ECO:0000259" key="7">
    <source>
        <dbReference type="PROSITE" id="PS50053"/>
    </source>
</evidence>
<dbReference type="Pfam" id="PF00632">
    <property type="entry name" value="HECT"/>
    <property type="match status" value="1"/>
</dbReference>
<protein>
    <recommendedName>
        <fullName evidence="3">HECT-type E3 ubiquitin transferase</fullName>
        <ecNumber evidence="3">2.3.2.26</ecNumber>
    </recommendedName>
</protein>
<dbReference type="EC" id="2.3.2.26" evidence="3"/>
<gene>
    <name evidence="10" type="primary">LOC103719049</name>
</gene>
<comment type="catalytic activity">
    <reaction evidence="1">
        <text>S-ubiquitinyl-[E2 ubiquitin-conjugating enzyme]-L-cysteine + [acceptor protein]-L-lysine = [E2 ubiquitin-conjugating enzyme]-L-cysteine + N(6)-ubiquitinyl-[acceptor protein]-L-lysine.</text>
        <dbReference type="EC" id="2.3.2.26"/>
    </reaction>
</comment>
<dbReference type="PROSITE" id="PS50237">
    <property type="entry name" value="HECT"/>
    <property type="match status" value="1"/>
</dbReference>
<reference evidence="10" key="1">
    <citation type="submission" date="2025-08" db="UniProtKB">
        <authorList>
            <consortium name="RefSeq"/>
        </authorList>
    </citation>
    <scope>IDENTIFICATION</scope>
    <source>
        <tissue evidence="10">Young leaves</tissue>
    </source>
</reference>
<dbReference type="AlphaFoldDB" id="A0A8B8ZP82"/>
<keyword evidence="9" id="KW-1185">Reference proteome</keyword>
<dbReference type="GO" id="GO:0061630">
    <property type="term" value="F:ubiquitin protein ligase activity"/>
    <property type="evidence" value="ECO:0007669"/>
    <property type="project" value="UniProtKB-EC"/>
</dbReference>
<dbReference type="Proteomes" id="UP000228380">
    <property type="component" value="Unplaced"/>
</dbReference>
<dbReference type="CDD" id="cd00078">
    <property type="entry name" value="HECTc"/>
    <property type="match status" value="1"/>
</dbReference>
<evidence type="ECO:0000256" key="2">
    <source>
        <dbReference type="ARBA" id="ARBA00004906"/>
    </source>
</evidence>
<evidence type="ECO:0000259" key="8">
    <source>
        <dbReference type="PROSITE" id="PS50237"/>
    </source>
</evidence>
<evidence type="ECO:0000313" key="10">
    <source>
        <dbReference type="RefSeq" id="XP_038973293.1"/>
    </source>
</evidence>
<dbReference type="PROSITE" id="PS50053">
    <property type="entry name" value="UBIQUITIN_2"/>
    <property type="match status" value="1"/>
</dbReference>
<feature type="domain" description="Ubiquitin-like" evidence="7">
    <location>
        <begin position="97"/>
        <end position="171"/>
    </location>
</feature>
<dbReference type="SMART" id="SM00213">
    <property type="entry name" value="UBQ"/>
    <property type="match status" value="1"/>
</dbReference>
<dbReference type="Gene3D" id="3.30.2410.10">
    <property type="entry name" value="Hect, E3 ligase catalytic domain"/>
    <property type="match status" value="1"/>
</dbReference>
<dbReference type="RefSeq" id="XP_038973293.1">
    <property type="nucleotide sequence ID" value="XM_039117365.1"/>
</dbReference>
<dbReference type="GO" id="GO:0006511">
    <property type="term" value="P:ubiquitin-dependent protein catabolic process"/>
    <property type="evidence" value="ECO:0007669"/>
    <property type="project" value="TreeGrafter"/>
</dbReference>
<name>A0A8B8ZP82_PHODC</name>
<dbReference type="Pfam" id="PF00240">
    <property type="entry name" value="ubiquitin"/>
    <property type="match status" value="1"/>
</dbReference>
<evidence type="ECO:0000256" key="1">
    <source>
        <dbReference type="ARBA" id="ARBA00000885"/>
    </source>
</evidence>
<dbReference type="Gene3D" id="3.30.2160.10">
    <property type="entry name" value="Hect, E3 ligase catalytic domain"/>
    <property type="match status" value="1"/>
</dbReference>
<dbReference type="KEGG" id="pda:103719049"/>
<proteinExistence type="predicted"/>
<keyword evidence="5 6" id="KW-0833">Ubl conjugation pathway</keyword>
<keyword evidence="4" id="KW-0808">Transferase</keyword>
<evidence type="ECO:0000256" key="5">
    <source>
        <dbReference type="ARBA" id="ARBA00022786"/>
    </source>
</evidence>
<evidence type="ECO:0000256" key="6">
    <source>
        <dbReference type="PROSITE-ProRule" id="PRU00104"/>
    </source>
</evidence>